<dbReference type="Pfam" id="PF06319">
    <property type="entry name" value="MmcB-like"/>
    <property type="match status" value="1"/>
</dbReference>
<keyword evidence="3" id="KW-1185">Reference proteome</keyword>
<gene>
    <name evidence="2" type="ORF">A6F65_00502</name>
</gene>
<evidence type="ECO:0000256" key="1">
    <source>
        <dbReference type="SAM" id="MobiDB-lite"/>
    </source>
</evidence>
<dbReference type="AlphaFoldDB" id="A0A1C7D5U5"/>
<dbReference type="OrthoDB" id="5194526at2"/>
<name>A0A1C7D5U5_9SPHN</name>
<dbReference type="STRING" id="645517.A6F65_00502"/>
<dbReference type="Gene3D" id="3.40.1350.10">
    <property type="match status" value="1"/>
</dbReference>
<dbReference type="KEGG" id="anh:A6F65_00502"/>
<sequence>MPESQTLPKSPPQSAAESETGQEMDGYRSAAVARGICRLFARNDIWCLTEMPLRNGRRADLMGIDPKGRIVIVEIKTARGDLMGDAKWPDYLDYCDRFYWGLPPELDRACLEDAGFKPECCGIIVADEYDAEIVRPAPSHPLAAARRKKEAERLARVAMRRIAVQADPQCAPWGNEAG</sequence>
<protein>
    <recommendedName>
        <fullName evidence="4">DNA repair protein MmcB-related protein</fullName>
    </recommendedName>
</protein>
<dbReference type="GO" id="GO:0003676">
    <property type="term" value="F:nucleic acid binding"/>
    <property type="evidence" value="ECO:0007669"/>
    <property type="project" value="InterPro"/>
</dbReference>
<feature type="region of interest" description="Disordered" evidence="1">
    <location>
        <begin position="1"/>
        <end position="24"/>
    </location>
</feature>
<feature type="compositionally biased region" description="Polar residues" evidence="1">
    <location>
        <begin position="1"/>
        <end position="21"/>
    </location>
</feature>
<proteinExistence type="predicted"/>
<evidence type="ECO:0000313" key="3">
    <source>
        <dbReference type="Proteomes" id="UP000092698"/>
    </source>
</evidence>
<dbReference type="Proteomes" id="UP000092698">
    <property type="component" value="Chromosome"/>
</dbReference>
<dbReference type="InterPro" id="IPR009394">
    <property type="entry name" value="MmcB-like"/>
</dbReference>
<evidence type="ECO:0008006" key="4">
    <source>
        <dbReference type="Google" id="ProtNLM"/>
    </source>
</evidence>
<accession>A0A1C7D5U5</accession>
<dbReference type="InterPro" id="IPR011856">
    <property type="entry name" value="tRNA_endonuc-like_dom_sf"/>
</dbReference>
<dbReference type="EMBL" id="CP016545">
    <property type="protein sequence ID" value="ANU06827.1"/>
    <property type="molecule type" value="Genomic_DNA"/>
</dbReference>
<dbReference type="PATRIC" id="fig|645517.4.peg.504"/>
<reference evidence="2 3" key="1">
    <citation type="submission" date="2016-07" db="EMBL/GenBank/DDBJ databases">
        <title>Complete genome sequence of Altererythrobacter namhicola JCM 16345T, containing esterase-encoding genes.</title>
        <authorList>
            <person name="Cheng H."/>
            <person name="Wu Y.-H."/>
            <person name="Jian S.-L."/>
            <person name="Huo Y.-Y."/>
            <person name="Wang C.-S."/>
            <person name="Xu X.-W."/>
        </authorList>
    </citation>
    <scope>NUCLEOTIDE SEQUENCE [LARGE SCALE GENOMIC DNA]</scope>
    <source>
        <strain evidence="2 3">JCM 16345</strain>
    </source>
</reference>
<organism evidence="2 3">
    <name type="scientific">Paraurantiacibacter namhicola</name>
    <dbReference type="NCBI Taxonomy" id="645517"/>
    <lineage>
        <taxon>Bacteria</taxon>
        <taxon>Pseudomonadati</taxon>
        <taxon>Pseudomonadota</taxon>
        <taxon>Alphaproteobacteria</taxon>
        <taxon>Sphingomonadales</taxon>
        <taxon>Erythrobacteraceae</taxon>
        <taxon>Paraurantiacibacter</taxon>
    </lineage>
</organism>
<evidence type="ECO:0000313" key="2">
    <source>
        <dbReference type="EMBL" id="ANU06827.1"/>
    </source>
</evidence>